<evidence type="ECO:0008006" key="11">
    <source>
        <dbReference type="Google" id="ProtNLM"/>
    </source>
</evidence>
<protein>
    <recommendedName>
        <fullName evidence="11">Cytochrome P450</fullName>
    </recommendedName>
</protein>
<reference evidence="9 10" key="1">
    <citation type="submission" date="2019-12" db="EMBL/GenBank/DDBJ databases">
        <title>Draft genome sequence of the ascomycete Xylaria multiplex DSM 110363.</title>
        <authorList>
            <person name="Buettner E."/>
            <person name="Kellner H."/>
        </authorList>
    </citation>
    <scope>NUCLEOTIDE SEQUENCE [LARGE SCALE GENOMIC DNA]</scope>
    <source>
        <strain evidence="9 10">DSM 110363</strain>
    </source>
</reference>
<name>A0A7C8MKQ2_9PEZI</name>
<feature type="transmembrane region" description="Helical" evidence="8">
    <location>
        <begin position="12"/>
        <end position="33"/>
    </location>
</feature>
<evidence type="ECO:0000313" key="9">
    <source>
        <dbReference type="EMBL" id="KAF2965090.1"/>
    </source>
</evidence>
<keyword evidence="8" id="KW-0472">Membrane</keyword>
<dbReference type="Proteomes" id="UP000481858">
    <property type="component" value="Unassembled WGS sequence"/>
</dbReference>
<dbReference type="PANTHER" id="PTHR24305:SF230">
    <property type="entry name" value="P450, PUTATIVE (EUROFUNG)-RELATED"/>
    <property type="match status" value="1"/>
</dbReference>
<gene>
    <name evidence="9" type="ORF">GQX73_g8477</name>
</gene>
<evidence type="ECO:0000256" key="3">
    <source>
        <dbReference type="ARBA" id="ARBA00022617"/>
    </source>
</evidence>
<dbReference type="GO" id="GO:0020037">
    <property type="term" value="F:heme binding"/>
    <property type="evidence" value="ECO:0007669"/>
    <property type="project" value="InterPro"/>
</dbReference>
<dbReference type="SUPFAM" id="SSF48264">
    <property type="entry name" value="Cytochrome P450"/>
    <property type="match status" value="1"/>
</dbReference>
<keyword evidence="10" id="KW-1185">Reference proteome</keyword>
<sequence length="192" mass="21900">MAPSLEITSINLALGVCLLPAFLLVGQAIYNIFFHPLRSFPGPLLWRLNTITRVYYLARGRLPHKVLELHATYGPIVRIAPNELAFSDPQAWQDIYGFRKQGEGEMAKWWGVYRPFGTEPPSVISANREEHGAVRRLLSHGFSDRALREQEPLIGSYVDLLIRRLREKCDGGAASLDMRDWYNYTISRRSGE</sequence>
<comment type="caution">
    <text evidence="9">The sequence shown here is derived from an EMBL/GenBank/DDBJ whole genome shotgun (WGS) entry which is preliminary data.</text>
</comment>
<evidence type="ECO:0000313" key="10">
    <source>
        <dbReference type="Proteomes" id="UP000481858"/>
    </source>
</evidence>
<comment type="cofactor">
    <cofactor evidence="1">
        <name>heme</name>
        <dbReference type="ChEBI" id="CHEBI:30413"/>
    </cofactor>
</comment>
<evidence type="ECO:0000256" key="4">
    <source>
        <dbReference type="ARBA" id="ARBA00022723"/>
    </source>
</evidence>
<dbReference type="InParanoid" id="A0A7C8MKQ2"/>
<evidence type="ECO:0000256" key="6">
    <source>
        <dbReference type="ARBA" id="ARBA00023004"/>
    </source>
</evidence>
<keyword evidence="5" id="KW-0560">Oxidoreductase</keyword>
<evidence type="ECO:0000256" key="1">
    <source>
        <dbReference type="ARBA" id="ARBA00001971"/>
    </source>
</evidence>
<dbReference type="Gene3D" id="1.10.630.10">
    <property type="entry name" value="Cytochrome P450"/>
    <property type="match status" value="1"/>
</dbReference>
<keyword evidence="3" id="KW-0349">Heme</keyword>
<keyword evidence="4" id="KW-0479">Metal-binding</keyword>
<evidence type="ECO:0000256" key="8">
    <source>
        <dbReference type="SAM" id="Phobius"/>
    </source>
</evidence>
<evidence type="ECO:0000256" key="2">
    <source>
        <dbReference type="ARBA" id="ARBA00010617"/>
    </source>
</evidence>
<dbReference type="GO" id="GO:0005506">
    <property type="term" value="F:iron ion binding"/>
    <property type="evidence" value="ECO:0007669"/>
    <property type="project" value="InterPro"/>
</dbReference>
<dbReference type="InterPro" id="IPR050121">
    <property type="entry name" value="Cytochrome_P450_monoxygenase"/>
</dbReference>
<comment type="similarity">
    <text evidence="2">Belongs to the cytochrome P450 family.</text>
</comment>
<organism evidence="9 10">
    <name type="scientific">Xylaria multiplex</name>
    <dbReference type="NCBI Taxonomy" id="323545"/>
    <lineage>
        <taxon>Eukaryota</taxon>
        <taxon>Fungi</taxon>
        <taxon>Dikarya</taxon>
        <taxon>Ascomycota</taxon>
        <taxon>Pezizomycotina</taxon>
        <taxon>Sordariomycetes</taxon>
        <taxon>Xylariomycetidae</taxon>
        <taxon>Xylariales</taxon>
        <taxon>Xylariaceae</taxon>
        <taxon>Xylaria</taxon>
    </lineage>
</organism>
<dbReference type="GO" id="GO:0016705">
    <property type="term" value="F:oxidoreductase activity, acting on paired donors, with incorporation or reduction of molecular oxygen"/>
    <property type="evidence" value="ECO:0007669"/>
    <property type="project" value="InterPro"/>
</dbReference>
<dbReference type="EMBL" id="WUBL01000126">
    <property type="protein sequence ID" value="KAF2965090.1"/>
    <property type="molecule type" value="Genomic_DNA"/>
</dbReference>
<evidence type="ECO:0000256" key="7">
    <source>
        <dbReference type="ARBA" id="ARBA00023033"/>
    </source>
</evidence>
<keyword evidence="7" id="KW-0503">Monooxygenase</keyword>
<keyword evidence="8" id="KW-0812">Transmembrane</keyword>
<accession>A0A7C8MKQ2</accession>
<dbReference type="PANTHER" id="PTHR24305">
    <property type="entry name" value="CYTOCHROME P450"/>
    <property type="match status" value="1"/>
</dbReference>
<dbReference type="InterPro" id="IPR036396">
    <property type="entry name" value="Cyt_P450_sf"/>
</dbReference>
<dbReference type="AlphaFoldDB" id="A0A7C8MKQ2"/>
<proteinExistence type="inferred from homology"/>
<evidence type="ECO:0000256" key="5">
    <source>
        <dbReference type="ARBA" id="ARBA00023002"/>
    </source>
</evidence>
<keyword evidence="6" id="KW-0408">Iron</keyword>
<dbReference type="GO" id="GO:0004497">
    <property type="term" value="F:monooxygenase activity"/>
    <property type="evidence" value="ECO:0007669"/>
    <property type="project" value="UniProtKB-KW"/>
</dbReference>
<dbReference type="OrthoDB" id="4754341at2759"/>
<keyword evidence="8" id="KW-1133">Transmembrane helix</keyword>